<dbReference type="Proteomes" id="UP001596060">
    <property type="component" value="Unassembled WGS sequence"/>
</dbReference>
<name>A0ABW0PAI1_9HYPH</name>
<reference evidence="2" key="1">
    <citation type="journal article" date="2019" name="Int. J. Syst. Evol. Microbiol.">
        <title>The Global Catalogue of Microorganisms (GCM) 10K type strain sequencing project: providing services to taxonomists for standard genome sequencing and annotation.</title>
        <authorList>
            <consortium name="The Broad Institute Genomics Platform"/>
            <consortium name="The Broad Institute Genome Sequencing Center for Infectious Disease"/>
            <person name="Wu L."/>
            <person name="Ma J."/>
        </authorList>
    </citation>
    <scope>NUCLEOTIDE SEQUENCE [LARGE SCALE GENOMIC DNA]</scope>
    <source>
        <strain evidence="2">CCUG 43117</strain>
    </source>
</reference>
<evidence type="ECO:0000313" key="1">
    <source>
        <dbReference type="EMBL" id="MFC5509500.1"/>
    </source>
</evidence>
<evidence type="ECO:0000313" key="2">
    <source>
        <dbReference type="Proteomes" id="UP001596060"/>
    </source>
</evidence>
<comment type="caution">
    <text evidence="1">The sequence shown here is derived from an EMBL/GenBank/DDBJ whole genome shotgun (WGS) entry which is preliminary data.</text>
</comment>
<gene>
    <name evidence="1" type="ORF">ACFPN9_30280</name>
</gene>
<proteinExistence type="predicted"/>
<sequence>MKISNNPDIAAAWRSAAADLPLVGVVDELESLEFLGDEDQSGLRRCASVWRERPSLLPIRGRARFHAAQIQDLLTALRDGIVTVDDLKSDAVRAWAILINAGNVATMLIAPRSDSDYRARADLRRALRHQARRSADPDLACRVSRMCGGDFVALSEDGMRPARLPNICTEHYISAAEGEPAAYPVTMARSLQLWLETPVDLSDLFDGARTLLWQVDVWRRLQGKIADSSLLDDAIRGAELLAYGRLARIGVCRALDDDDLAVKRAALGLIAPRARDPDPMRAAIEWAVELGRTVTDRD</sequence>
<protein>
    <submittedName>
        <fullName evidence="1">Uncharacterized protein</fullName>
    </submittedName>
</protein>
<dbReference type="RefSeq" id="WP_067990366.1">
    <property type="nucleotide sequence ID" value="NZ_JBHSLU010000167.1"/>
</dbReference>
<organism evidence="1 2">
    <name type="scientific">Bosea massiliensis</name>
    <dbReference type="NCBI Taxonomy" id="151419"/>
    <lineage>
        <taxon>Bacteria</taxon>
        <taxon>Pseudomonadati</taxon>
        <taxon>Pseudomonadota</taxon>
        <taxon>Alphaproteobacteria</taxon>
        <taxon>Hyphomicrobiales</taxon>
        <taxon>Boseaceae</taxon>
        <taxon>Bosea</taxon>
    </lineage>
</organism>
<keyword evidence="2" id="KW-1185">Reference proteome</keyword>
<dbReference type="EMBL" id="JBHSLU010000167">
    <property type="protein sequence ID" value="MFC5509500.1"/>
    <property type="molecule type" value="Genomic_DNA"/>
</dbReference>
<accession>A0ABW0PAI1</accession>